<evidence type="ECO:0000313" key="1">
    <source>
        <dbReference type="EMBL" id="PBL04000.1"/>
    </source>
</evidence>
<keyword evidence="2" id="KW-1185">Reference proteome</keyword>
<dbReference type="InParanoid" id="A0A2H3E991"/>
<evidence type="ECO:0000313" key="2">
    <source>
        <dbReference type="Proteomes" id="UP000217790"/>
    </source>
</evidence>
<sequence length="115" mass="12659">MITQPGIILSDGAIRPLYSLTYPSFWIGLVGRVMHPQTTGAYTSVFAACAPRDDPKIFQGAYIYPPNIAVPQVPIALDEDRQGKLVEFTEEFLQSIGFSDDFSSDSLHSFSCPDL</sequence>
<dbReference type="Proteomes" id="UP000217790">
    <property type="component" value="Unassembled WGS sequence"/>
</dbReference>
<accession>A0A2H3E991</accession>
<gene>
    <name evidence="1" type="ORF">ARMGADRAFT_40650</name>
</gene>
<dbReference type="AlphaFoldDB" id="A0A2H3E991"/>
<dbReference type="STRING" id="47427.A0A2H3E991"/>
<dbReference type="EMBL" id="KZ293644">
    <property type="protein sequence ID" value="PBL04000.1"/>
    <property type="molecule type" value="Genomic_DNA"/>
</dbReference>
<name>A0A2H3E991_ARMGA</name>
<dbReference type="OrthoDB" id="191139at2759"/>
<proteinExistence type="predicted"/>
<reference evidence="2" key="1">
    <citation type="journal article" date="2017" name="Nat. Ecol. Evol.">
        <title>Genome expansion and lineage-specific genetic innovations in the forest pathogenic fungi Armillaria.</title>
        <authorList>
            <person name="Sipos G."/>
            <person name="Prasanna A.N."/>
            <person name="Walter M.C."/>
            <person name="O'Connor E."/>
            <person name="Balint B."/>
            <person name="Krizsan K."/>
            <person name="Kiss B."/>
            <person name="Hess J."/>
            <person name="Varga T."/>
            <person name="Slot J."/>
            <person name="Riley R."/>
            <person name="Boka B."/>
            <person name="Rigling D."/>
            <person name="Barry K."/>
            <person name="Lee J."/>
            <person name="Mihaltcheva S."/>
            <person name="LaButti K."/>
            <person name="Lipzen A."/>
            <person name="Waldron R."/>
            <person name="Moloney N.M."/>
            <person name="Sperisen C."/>
            <person name="Kredics L."/>
            <person name="Vagvoelgyi C."/>
            <person name="Patrignani A."/>
            <person name="Fitzpatrick D."/>
            <person name="Nagy I."/>
            <person name="Doyle S."/>
            <person name="Anderson J.B."/>
            <person name="Grigoriev I.V."/>
            <person name="Gueldener U."/>
            <person name="Muensterkoetter M."/>
            <person name="Nagy L.G."/>
        </authorList>
    </citation>
    <scope>NUCLEOTIDE SEQUENCE [LARGE SCALE GENOMIC DNA]</scope>
    <source>
        <strain evidence="2">Ar21-2</strain>
    </source>
</reference>
<organism evidence="1 2">
    <name type="scientific">Armillaria gallica</name>
    <name type="common">Bulbous honey fungus</name>
    <name type="synonym">Armillaria bulbosa</name>
    <dbReference type="NCBI Taxonomy" id="47427"/>
    <lineage>
        <taxon>Eukaryota</taxon>
        <taxon>Fungi</taxon>
        <taxon>Dikarya</taxon>
        <taxon>Basidiomycota</taxon>
        <taxon>Agaricomycotina</taxon>
        <taxon>Agaricomycetes</taxon>
        <taxon>Agaricomycetidae</taxon>
        <taxon>Agaricales</taxon>
        <taxon>Marasmiineae</taxon>
        <taxon>Physalacriaceae</taxon>
        <taxon>Armillaria</taxon>
    </lineage>
</organism>
<protein>
    <submittedName>
        <fullName evidence="1">Uncharacterized protein</fullName>
    </submittedName>
</protein>